<keyword evidence="12" id="KW-1185">Reference proteome</keyword>
<dbReference type="Gene3D" id="1.20.5.1930">
    <property type="match status" value="1"/>
</dbReference>
<evidence type="ECO:0000256" key="2">
    <source>
        <dbReference type="ARBA" id="ARBA00012438"/>
    </source>
</evidence>
<keyword evidence="9" id="KW-0472">Membrane</keyword>
<feature type="transmembrane region" description="Helical" evidence="9">
    <location>
        <begin position="71"/>
        <end position="89"/>
    </location>
</feature>
<keyword evidence="7" id="KW-0067">ATP-binding</keyword>
<keyword evidence="4" id="KW-0808">Transferase</keyword>
<dbReference type="Pfam" id="PF02518">
    <property type="entry name" value="HATPase_c"/>
    <property type="match status" value="1"/>
</dbReference>
<evidence type="ECO:0000256" key="4">
    <source>
        <dbReference type="ARBA" id="ARBA00022679"/>
    </source>
</evidence>
<protein>
    <recommendedName>
        <fullName evidence="2">histidine kinase</fullName>
        <ecNumber evidence="2">2.7.13.3</ecNumber>
    </recommendedName>
</protein>
<dbReference type="InterPro" id="IPR011712">
    <property type="entry name" value="Sig_transdc_His_kin_sub3_dim/P"/>
</dbReference>
<evidence type="ECO:0000256" key="6">
    <source>
        <dbReference type="ARBA" id="ARBA00022777"/>
    </source>
</evidence>
<gene>
    <name evidence="11" type="ORF">J4035_08170</name>
</gene>
<dbReference type="PANTHER" id="PTHR24421:SF10">
    <property type="entry name" value="NITRATE_NITRITE SENSOR PROTEIN NARQ"/>
    <property type="match status" value="1"/>
</dbReference>
<feature type="transmembrane region" description="Helical" evidence="9">
    <location>
        <begin position="47"/>
        <end position="64"/>
    </location>
</feature>
<evidence type="ECO:0000256" key="1">
    <source>
        <dbReference type="ARBA" id="ARBA00000085"/>
    </source>
</evidence>
<dbReference type="CDD" id="cd16917">
    <property type="entry name" value="HATPase_UhpB-NarQ-NarX-like"/>
    <property type="match status" value="1"/>
</dbReference>
<keyword evidence="8" id="KW-0902">Two-component regulatory system</keyword>
<name>A0ABS3SFT5_9CELL</name>
<feature type="transmembrane region" description="Helical" evidence="9">
    <location>
        <begin position="144"/>
        <end position="165"/>
    </location>
</feature>
<reference evidence="11 12" key="1">
    <citation type="submission" date="2021-03" db="EMBL/GenBank/DDBJ databases">
        <title>novel species in genus Cellulomonas.</title>
        <authorList>
            <person name="Zhang G."/>
        </authorList>
    </citation>
    <scope>NUCLEOTIDE SEQUENCE [LARGE SCALE GENOMIC DNA]</scope>
    <source>
        <strain evidence="12">zg-ZUI188</strain>
    </source>
</reference>
<feature type="domain" description="Histidine kinase/HSP90-like ATPase" evidence="10">
    <location>
        <begin position="285"/>
        <end position="377"/>
    </location>
</feature>
<comment type="catalytic activity">
    <reaction evidence="1">
        <text>ATP + protein L-histidine = ADP + protein N-phospho-L-histidine.</text>
        <dbReference type="EC" id="2.7.13.3"/>
    </reaction>
</comment>
<keyword evidence="5" id="KW-0547">Nucleotide-binding</keyword>
<evidence type="ECO:0000256" key="7">
    <source>
        <dbReference type="ARBA" id="ARBA00022840"/>
    </source>
</evidence>
<dbReference type="Gene3D" id="3.30.565.10">
    <property type="entry name" value="Histidine kinase-like ATPase, C-terminal domain"/>
    <property type="match status" value="1"/>
</dbReference>
<dbReference type="GO" id="GO:0016301">
    <property type="term" value="F:kinase activity"/>
    <property type="evidence" value="ECO:0007669"/>
    <property type="project" value="UniProtKB-KW"/>
</dbReference>
<keyword evidence="9" id="KW-1133">Transmembrane helix</keyword>
<evidence type="ECO:0000256" key="9">
    <source>
        <dbReference type="SAM" id="Phobius"/>
    </source>
</evidence>
<accession>A0ABS3SFT5</accession>
<sequence>MPDVLRPLWTAPRPARAPARLRRDWVLVALLAVAAVLEVVLRPDVTWRPVAFVLALGVVLALLWRRTHPLGAVLAVSGALAAVNLAALFAGVGDLGLWTTACVVLLPYALCRWGSGREVVLGLAAVALASALGIAGDWTNVADAVLEACVVLVPAAVGAGVRFAAASRSRGRDEVRLREREQLARELHDTVAHHVSAIAVRAQAGRVVAASDPAAAVDALRVIEGEASRALTEMRLMVGALREDGAAALAPPRGVADIELLAHAVSGSPRVEVELTGDLDDLRPAVGAALYRLAQEAVTNAVRHARHASRVGVLVAGADDCVRLTVVDDGDLHGRSGAGYGLVGMSERVTLLGGTLDAGPGEERGWTVAAVLPRTGAVA</sequence>
<proteinExistence type="predicted"/>
<organism evidence="11 12">
    <name type="scientific">Cellulomonas fengjieae</name>
    <dbReference type="NCBI Taxonomy" id="2819978"/>
    <lineage>
        <taxon>Bacteria</taxon>
        <taxon>Bacillati</taxon>
        <taxon>Actinomycetota</taxon>
        <taxon>Actinomycetes</taxon>
        <taxon>Micrococcales</taxon>
        <taxon>Cellulomonadaceae</taxon>
        <taxon>Cellulomonas</taxon>
    </lineage>
</organism>
<dbReference type="EC" id="2.7.13.3" evidence="2"/>
<feature type="transmembrane region" description="Helical" evidence="9">
    <location>
        <begin position="25"/>
        <end position="41"/>
    </location>
</feature>
<dbReference type="Pfam" id="PF07730">
    <property type="entry name" value="HisKA_3"/>
    <property type="match status" value="1"/>
</dbReference>
<keyword evidence="9" id="KW-0812">Transmembrane</keyword>
<dbReference type="SMART" id="SM00387">
    <property type="entry name" value="HATPase_c"/>
    <property type="match status" value="1"/>
</dbReference>
<keyword evidence="3" id="KW-0597">Phosphoprotein</keyword>
<dbReference type="EMBL" id="JAGFBM010000003">
    <property type="protein sequence ID" value="MBO3084610.1"/>
    <property type="molecule type" value="Genomic_DNA"/>
</dbReference>
<dbReference type="PANTHER" id="PTHR24421">
    <property type="entry name" value="NITRATE/NITRITE SENSOR PROTEIN NARX-RELATED"/>
    <property type="match status" value="1"/>
</dbReference>
<evidence type="ECO:0000313" key="11">
    <source>
        <dbReference type="EMBL" id="MBO3084610.1"/>
    </source>
</evidence>
<dbReference type="Proteomes" id="UP000678317">
    <property type="component" value="Unassembled WGS sequence"/>
</dbReference>
<dbReference type="InterPro" id="IPR003594">
    <property type="entry name" value="HATPase_dom"/>
</dbReference>
<evidence type="ECO:0000256" key="8">
    <source>
        <dbReference type="ARBA" id="ARBA00023012"/>
    </source>
</evidence>
<dbReference type="InterPro" id="IPR036890">
    <property type="entry name" value="HATPase_C_sf"/>
</dbReference>
<dbReference type="SUPFAM" id="SSF55874">
    <property type="entry name" value="ATPase domain of HSP90 chaperone/DNA topoisomerase II/histidine kinase"/>
    <property type="match status" value="1"/>
</dbReference>
<evidence type="ECO:0000256" key="5">
    <source>
        <dbReference type="ARBA" id="ARBA00022741"/>
    </source>
</evidence>
<keyword evidence="6 11" id="KW-0418">Kinase</keyword>
<dbReference type="InterPro" id="IPR050482">
    <property type="entry name" value="Sensor_HK_TwoCompSys"/>
</dbReference>
<evidence type="ECO:0000256" key="3">
    <source>
        <dbReference type="ARBA" id="ARBA00022553"/>
    </source>
</evidence>
<evidence type="ECO:0000259" key="10">
    <source>
        <dbReference type="SMART" id="SM00387"/>
    </source>
</evidence>
<evidence type="ECO:0000313" key="12">
    <source>
        <dbReference type="Proteomes" id="UP000678317"/>
    </source>
</evidence>
<comment type="caution">
    <text evidence="11">The sequence shown here is derived from an EMBL/GenBank/DDBJ whole genome shotgun (WGS) entry which is preliminary data.</text>
</comment>
<feature type="transmembrane region" description="Helical" evidence="9">
    <location>
        <begin position="95"/>
        <end position="113"/>
    </location>
</feature>
<feature type="transmembrane region" description="Helical" evidence="9">
    <location>
        <begin position="120"/>
        <end position="138"/>
    </location>
</feature>